<dbReference type="Proteomes" id="UP000254704">
    <property type="component" value="Unassembled WGS sequence"/>
</dbReference>
<evidence type="ECO:0000313" key="5">
    <source>
        <dbReference type="Proteomes" id="UP001052140"/>
    </source>
</evidence>
<dbReference type="EMBL" id="BPUX01000023">
    <property type="protein sequence ID" value="GJH43250.1"/>
    <property type="molecule type" value="Genomic_DNA"/>
</dbReference>
<reference evidence="3 4" key="1">
    <citation type="submission" date="2018-06" db="EMBL/GenBank/DDBJ databases">
        <authorList>
            <consortium name="Pathogen Informatics"/>
            <person name="Doyle S."/>
        </authorList>
    </citation>
    <scope>NUCLEOTIDE SEQUENCE [LARGE SCALE GENOMIC DNA]</scope>
    <source>
        <strain evidence="3 4">NCTC11621</strain>
    </source>
</reference>
<keyword evidence="1" id="KW-1133">Transmembrane helix</keyword>
<evidence type="ECO:0000313" key="4">
    <source>
        <dbReference type="Proteomes" id="UP000254704"/>
    </source>
</evidence>
<dbReference type="InterPro" id="IPR019284">
    <property type="entry name" value="RP532"/>
</dbReference>
<evidence type="ECO:0000313" key="2">
    <source>
        <dbReference type="EMBL" id="GJH43250.1"/>
    </source>
</evidence>
<dbReference type="EMBL" id="UGTV01000015">
    <property type="protein sequence ID" value="SUC09881.1"/>
    <property type="molecule type" value="Genomic_DNA"/>
</dbReference>
<proteinExistence type="predicted"/>
<reference evidence="2" key="2">
    <citation type="submission" date="2024-05" db="EMBL/GenBank/DDBJ databases">
        <title>Determining zoonotic pasteurella genome.</title>
        <authorList>
            <person name="Maeda T."/>
            <person name="Takahashi T."/>
            <person name="Yoshida H."/>
        </authorList>
    </citation>
    <scope>NUCLEOTIDE SEQUENCE</scope>
    <source>
        <strain evidence="2">PA42</strain>
    </source>
</reference>
<dbReference type="Proteomes" id="UP001052140">
    <property type="component" value="Unassembled WGS sequence"/>
</dbReference>
<feature type="transmembrane region" description="Helical" evidence="1">
    <location>
        <begin position="128"/>
        <end position="148"/>
    </location>
</feature>
<keyword evidence="1" id="KW-0812">Transmembrane</keyword>
<feature type="transmembrane region" description="Helical" evidence="1">
    <location>
        <begin position="97"/>
        <end position="122"/>
    </location>
</feature>
<protein>
    <submittedName>
        <fullName evidence="2 3">Membrane protein</fullName>
    </submittedName>
</protein>
<dbReference type="AlphaFoldDB" id="A0A379EU26"/>
<keyword evidence="1" id="KW-0472">Membrane</keyword>
<accession>A0A379EU26</accession>
<sequence length="162" mass="17976">MQEKQQDEADLVALDNNNDIVQKVVKTPELLEQVLDTPEASGVISLLVQQQISHSGPLPMAKEMQKYNELIPNGADRIMRLAENEQKNRYSIPKWSLFIRGLGLVFAMISVALVVFFCFSLMEKGQYGLSVTVMISVLVALAGVFAVGKIVTPHTDKNTNEE</sequence>
<gene>
    <name evidence="3" type="ORF">NCTC11621_00907</name>
    <name evidence="2" type="ORF">PA42_14240</name>
</gene>
<organism evidence="3 4">
    <name type="scientific">Pasteurella canis</name>
    <dbReference type="NCBI Taxonomy" id="753"/>
    <lineage>
        <taxon>Bacteria</taxon>
        <taxon>Pseudomonadati</taxon>
        <taxon>Pseudomonadota</taxon>
        <taxon>Gammaproteobacteria</taxon>
        <taxon>Pasteurellales</taxon>
        <taxon>Pasteurellaceae</taxon>
        <taxon>Pasteurella</taxon>
    </lineage>
</organism>
<name>A0A379EU26_9PAST</name>
<evidence type="ECO:0000313" key="3">
    <source>
        <dbReference type="EMBL" id="SUC09881.1"/>
    </source>
</evidence>
<keyword evidence="5" id="KW-1185">Reference proteome</keyword>
<dbReference type="RefSeq" id="WP_115322742.1">
    <property type="nucleotide sequence ID" value="NZ_BPUX01000023.1"/>
</dbReference>
<dbReference type="Pfam" id="PF10097">
    <property type="entry name" value="DUF2335"/>
    <property type="match status" value="1"/>
</dbReference>
<evidence type="ECO:0000256" key="1">
    <source>
        <dbReference type="SAM" id="Phobius"/>
    </source>
</evidence>